<dbReference type="SUPFAM" id="SSF69279">
    <property type="entry name" value="Phage tail proteins"/>
    <property type="match status" value="1"/>
</dbReference>
<keyword evidence="3" id="KW-1185">Reference proteome</keyword>
<organism evidence="2 3">
    <name type="scientific">Candidatus Chloroploca mongolica</name>
    <dbReference type="NCBI Taxonomy" id="2528176"/>
    <lineage>
        <taxon>Bacteria</taxon>
        <taxon>Bacillati</taxon>
        <taxon>Chloroflexota</taxon>
        <taxon>Chloroflexia</taxon>
        <taxon>Chloroflexales</taxon>
        <taxon>Chloroflexineae</taxon>
        <taxon>Oscillochloridaceae</taxon>
        <taxon>Candidatus Chloroploca</taxon>
    </lineage>
</organism>
<evidence type="ECO:0000313" key="2">
    <source>
        <dbReference type="EMBL" id="MBP1466292.1"/>
    </source>
</evidence>
<evidence type="ECO:0000313" key="3">
    <source>
        <dbReference type="Proteomes" id="UP001193081"/>
    </source>
</evidence>
<protein>
    <submittedName>
        <fullName evidence="2">Phage baseplate assembly protein V</fullName>
    </submittedName>
</protein>
<dbReference type="Gene3D" id="4.10.220.110">
    <property type="match status" value="1"/>
</dbReference>
<dbReference type="InterPro" id="IPR037026">
    <property type="entry name" value="Vgr_OB-fold_dom_sf"/>
</dbReference>
<dbReference type="Proteomes" id="UP001193081">
    <property type="component" value="Unassembled WGS sequence"/>
</dbReference>
<sequence length="476" mass="52406">MVQQQLSLPCQCELVFVDPPQHLSAAHRLAPGTSLRIRVPDQRDPLFVGEITALEYTYDPAGGRELRVRGYDLLHRLRKRQSVRSHVQVSLYDLAQELVADIGLTVDATEHGPLWQQRIQARQSDLELLTTIADACGLYVVVREHVLHLLTLAGIGEAVPLILRETLFEARIELNGDPACRVVETLGWNPLRIEQFTASATTPRSRRSVRAEVLPDQVGGNGIRTMVDEVTQDNSHTEAMACAELDRQTAREVTFWGIADGDTRLQPGTPVEVRGVDDHLAGTYVLTAVKHTIDHQMGFVSELSTMPPMPAPRPHSTVTTIGIVSRVDDPDHLGRVRIVFPTYNDVESEWLGVLAIAAGQNKGLMALPDVGDHVLVLLPHEDPAQGIVLGGLYGMGGVPDSGINERSVRQYTLLTRGGQRIRLDDVGNLIRLENSDGSYLELSPEKLLLHAATDLDLEAPGRLVTIRGQFINFERG</sequence>
<gene>
    <name evidence="2" type="ORF">EYB53_011300</name>
</gene>
<name>A0ABS4DA26_9CHLR</name>
<dbReference type="Gene3D" id="2.30.110.50">
    <property type="match status" value="1"/>
</dbReference>
<reference evidence="2 3" key="1">
    <citation type="submission" date="2021-03" db="EMBL/GenBank/DDBJ databases">
        <authorList>
            <person name="Grouzdev D.S."/>
        </authorList>
    </citation>
    <scope>NUCLEOTIDE SEQUENCE [LARGE SCALE GENOMIC DNA]</scope>
    <source>
        <strain evidence="2 3">M50-1</strain>
    </source>
</reference>
<dbReference type="Pfam" id="PF05954">
    <property type="entry name" value="Phage_GPD"/>
    <property type="match status" value="1"/>
</dbReference>
<dbReference type="Pfam" id="PF04717">
    <property type="entry name" value="Phage_base_V"/>
    <property type="match status" value="1"/>
</dbReference>
<dbReference type="Gene3D" id="3.55.50.10">
    <property type="entry name" value="Baseplate protein-like domains"/>
    <property type="match status" value="1"/>
</dbReference>
<dbReference type="EMBL" id="SIJK02000017">
    <property type="protein sequence ID" value="MBP1466292.1"/>
    <property type="molecule type" value="Genomic_DNA"/>
</dbReference>
<dbReference type="SUPFAM" id="SSF69255">
    <property type="entry name" value="gp5 N-terminal domain-like"/>
    <property type="match status" value="1"/>
</dbReference>
<evidence type="ECO:0000259" key="1">
    <source>
        <dbReference type="Pfam" id="PF04717"/>
    </source>
</evidence>
<comment type="caution">
    <text evidence="2">The sequence shown here is derived from an EMBL/GenBank/DDBJ whole genome shotgun (WGS) entry which is preliminary data.</text>
</comment>
<dbReference type="InterPro" id="IPR006531">
    <property type="entry name" value="Gp5/Vgr_OB"/>
</dbReference>
<proteinExistence type="predicted"/>
<accession>A0ABS4DA26</accession>
<dbReference type="Gene3D" id="2.40.50.230">
    <property type="entry name" value="Gp5 N-terminal domain"/>
    <property type="match status" value="1"/>
</dbReference>
<dbReference type="RefSeq" id="WP_167857356.1">
    <property type="nucleotide sequence ID" value="NZ_SIJK02000017.1"/>
</dbReference>
<feature type="domain" description="Gp5/Type VI secretion system Vgr protein OB-fold" evidence="1">
    <location>
        <begin position="321"/>
        <end position="393"/>
    </location>
</feature>